<proteinExistence type="predicted"/>
<keyword evidence="3" id="KW-1185">Reference proteome</keyword>
<protein>
    <submittedName>
        <fullName evidence="2">Uncharacterized protein</fullName>
    </submittedName>
</protein>
<evidence type="ECO:0000256" key="1">
    <source>
        <dbReference type="SAM" id="MobiDB-lite"/>
    </source>
</evidence>
<name>A0A4Q4TIT0_9PEZI</name>
<dbReference type="AlphaFoldDB" id="A0A4Q4TIT0"/>
<gene>
    <name evidence="2" type="ORF">DL764_002864</name>
</gene>
<sequence length="342" mass="39549">MSNIRGIPERRPESQCKWCRAQPELFQGLCDGCEKKLRRKWKEYEAAAKAMVDCEEALFDMSFAAAYGTDQFNTVICNQERLALRNIQDSHMQRMAEYYIDLRARKPPCAAQRPGASATRQASLPEVNEESGPLEQLRSEILIHWSPETDTRAPVFVNDSIHTESFLKLLLKLAPFYSWEDTTRMVNSMIIERIRHGDYKQRCHIREDFWNVFEICRGLNFVPTNPDAIMRDEFSDVNCRIYKWGLLKDGYDQGPDANSHGVCTENHPCCEAEPTSTAFVFTYEYRNRCRHWREAATATIRNEFPDEGYGGSANGQHGRVGPQRKLGSGYERAQSSPKRRWR</sequence>
<evidence type="ECO:0000313" key="2">
    <source>
        <dbReference type="EMBL" id="RYP06916.1"/>
    </source>
</evidence>
<dbReference type="OrthoDB" id="4728409at2759"/>
<comment type="caution">
    <text evidence="2">The sequence shown here is derived from an EMBL/GenBank/DDBJ whole genome shotgun (WGS) entry which is preliminary data.</text>
</comment>
<dbReference type="Proteomes" id="UP000293360">
    <property type="component" value="Unassembled WGS sequence"/>
</dbReference>
<accession>A0A4Q4TIT0</accession>
<feature type="region of interest" description="Disordered" evidence="1">
    <location>
        <begin position="306"/>
        <end position="342"/>
    </location>
</feature>
<dbReference type="EMBL" id="QJNU01000112">
    <property type="protein sequence ID" value="RYP06916.1"/>
    <property type="molecule type" value="Genomic_DNA"/>
</dbReference>
<evidence type="ECO:0000313" key="3">
    <source>
        <dbReference type="Proteomes" id="UP000293360"/>
    </source>
</evidence>
<organism evidence="2 3">
    <name type="scientific">Monosporascus ibericus</name>
    <dbReference type="NCBI Taxonomy" id="155417"/>
    <lineage>
        <taxon>Eukaryota</taxon>
        <taxon>Fungi</taxon>
        <taxon>Dikarya</taxon>
        <taxon>Ascomycota</taxon>
        <taxon>Pezizomycotina</taxon>
        <taxon>Sordariomycetes</taxon>
        <taxon>Xylariomycetidae</taxon>
        <taxon>Xylariales</taxon>
        <taxon>Xylariales incertae sedis</taxon>
        <taxon>Monosporascus</taxon>
    </lineage>
</organism>
<feature type="region of interest" description="Disordered" evidence="1">
    <location>
        <begin position="110"/>
        <end position="130"/>
    </location>
</feature>
<reference evidence="2 3" key="1">
    <citation type="submission" date="2018-06" db="EMBL/GenBank/DDBJ databases">
        <title>Complete Genomes of Monosporascus.</title>
        <authorList>
            <person name="Robinson A.J."/>
            <person name="Natvig D.O."/>
        </authorList>
    </citation>
    <scope>NUCLEOTIDE SEQUENCE [LARGE SCALE GENOMIC DNA]</scope>
    <source>
        <strain evidence="2 3">CBS 110550</strain>
    </source>
</reference>